<reference evidence="1 2" key="1">
    <citation type="submission" date="2017-02" db="EMBL/GenBank/DDBJ databases">
        <authorList>
            <person name="Peterson S.W."/>
        </authorList>
    </citation>
    <scope>NUCLEOTIDE SEQUENCE [LARGE SCALE GENOMIC DNA]</scope>
    <source>
        <strain evidence="1 2">S285</strain>
    </source>
</reference>
<dbReference type="RefSeq" id="WP_085772164.1">
    <property type="nucleotide sequence ID" value="NZ_AP027149.1"/>
</dbReference>
<dbReference type="EMBL" id="CP019948">
    <property type="protein sequence ID" value="ARN82041.1"/>
    <property type="molecule type" value="Genomic_DNA"/>
</dbReference>
<dbReference type="STRING" id="655015.B1812_14225"/>
<keyword evidence="2" id="KW-1185">Reference proteome</keyword>
<dbReference type="KEGG" id="mbry:B1812_14225"/>
<sequence>MRLYAIAFLIVLGLVGGAAIALEKFTSAENLLLRLGSFELRIPRLALEETPLTQQELAALFAKETPLSLAERLARFTAERARLPEAQGQSAVDGKMKEFIFKDILLEHVLAGRVGALRASRLDETLGDDKAQSVAARYENLTASGLTLTGLARLLEDPHGGDESVSIADAAALEKLTVTANDGALSLAAARLSTRRPRLAAFSDPALRRATGEAQDRIALVKEVVAAVSFETLEAQDLSLSGAPAPADPAFSLGARDLAFEGLEKGVARKARLAHFDLKSADGGRIALEGATFEGLDIGAALTHSGLRALHFDKARLEKLAGDAPAPDGRGRSKFALESATLDLGHFRDGAPTKAAARFQSLSVDLAARGEETNAEFLRSLGYSTLEFSGAGAAEWREASRQFDLSRLSLDAKGMFSLSLGAKLSGVDGAIFTASPLMAAPLLLASRLDRLEATLADPKLIDRLIERSARQSGVDPARLRTDYARDMGRAISVALGGSEKAKRIAAAVERFILRRSRLRLSLTAPQGLGVMDLLKSPPEILQSLEVEASAE</sequence>
<name>A0A1W6MWS3_9HYPH</name>
<proteinExistence type="predicted"/>
<dbReference type="Proteomes" id="UP000193978">
    <property type="component" value="Chromosome"/>
</dbReference>
<dbReference type="OrthoDB" id="8282328at2"/>
<dbReference type="AlphaFoldDB" id="A0A1W6MWS3"/>
<evidence type="ECO:0000313" key="2">
    <source>
        <dbReference type="Proteomes" id="UP000193978"/>
    </source>
</evidence>
<evidence type="ECO:0000313" key="1">
    <source>
        <dbReference type="EMBL" id="ARN82041.1"/>
    </source>
</evidence>
<gene>
    <name evidence="1" type="ORF">B1812_14225</name>
</gene>
<protein>
    <submittedName>
        <fullName evidence="1">Uncharacterized protein</fullName>
    </submittedName>
</protein>
<organism evidence="1 2">
    <name type="scientific">Methylocystis bryophila</name>
    <dbReference type="NCBI Taxonomy" id="655015"/>
    <lineage>
        <taxon>Bacteria</taxon>
        <taxon>Pseudomonadati</taxon>
        <taxon>Pseudomonadota</taxon>
        <taxon>Alphaproteobacteria</taxon>
        <taxon>Hyphomicrobiales</taxon>
        <taxon>Methylocystaceae</taxon>
        <taxon>Methylocystis</taxon>
    </lineage>
</organism>
<accession>A0A1W6MWS3</accession>